<dbReference type="AlphaFoldDB" id="R4S195"/>
<keyword evidence="1" id="KW-0175">Coiled coil</keyword>
<dbReference type="OrthoDB" id="386269at2"/>
<protein>
    <submittedName>
        <fullName evidence="4">Uncharacterized protein</fullName>
    </submittedName>
</protein>
<dbReference type="Gene3D" id="1.10.287.1490">
    <property type="match status" value="1"/>
</dbReference>
<sequence>MKQPNFFQKHLVTIIIILLFGIAIIIGIKQGFNDYQNEKNSLSPLGQTPEKDSLEPETPSNPSRMKRYTEETSQPKIKTNAARLEQIKTYLFTEPTDTSKLPTVLSAREQEEINKLKNSWQLSFNLLKEQKTWVDEKQKVCDEYKTQLDSIKPQIEALKPQQQKLEQQRDEKRQEVQQKKEVQKQFKYLPNQPEEVRKKRKENYDLLQAEIEKLQGEVSEIVGEIGKIEVQIGKLESKQKKYQDMLSRAEMLKKDLEKRYQIKETEYRNEILKSLDSLYEITPTEL</sequence>
<dbReference type="HOGENOM" id="CLU_1049376_0_0_14"/>
<keyword evidence="5" id="KW-1185">Reference proteome</keyword>
<keyword evidence="3" id="KW-1133">Transmembrane helix</keyword>
<organism evidence="4 5">
    <name type="scientific">Strawberry lethal yellows phytoplasma (CPA) str. NZSb11</name>
    <dbReference type="NCBI Taxonomy" id="980422"/>
    <lineage>
        <taxon>Bacteria</taxon>
        <taxon>Bacillati</taxon>
        <taxon>Mycoplasmatota</taxon>
        <taxon>Mollicutes</taxon>
        <taxon>Acholeplasmatales</taxon>
        <taxon>Acholeplasmataceae</taxon>
        <taxon>Candidatus Phytoplasma</taxon>
        <taxon>16SrXII (Stolbur group)</taxon>
    </lineage>
</organism>
<name>R4S195_PHYAS</name>
<evidence type="ECO:0000256" key="3">
    <source>
        <dbReference type="SAM" id="Phobius"/>
    </source>
</evidence>
<reference evidence="4 5" key="1">
    <citation type="journal article" date="2013" name="BMC Genomics">
        <title>Comparison of the complete genome sequence of two closely related isolates of 'Candidatus Phytoplasma australiense' reveals genome plasticity.</title>
        <authorList>
            <person name="Andersen M.T."/>
            <person name="Liefting L.W."/>
            <person name="Havukkala I."/>
            <person name="Beever R.E."/>
        </authorList>
    </citation>
    <scope>NUCLEOTIDE SEQUENCE [LARGE SCALE GENOMIC DNA]</scope>
    <source>
        <strain evidence="4 5">NZSb11</strain>
    </source>
</reference>
<evidence type="ECO:0000313" key="4">
    <source>
        <dbReference type="EMBL" id="AGL90528.1"/>
    </source>
</evidence>
<keyword evidence="3" id="KW-0812">Transmembrane</keyword>
<dbReference type="KEGG" id="nzs:SLY_0612"/>
<evidence type="ECO:0000256" key="2">
    <source>
        <dbReference type="SAM" id="MobiDB-lite"/>
    </source>
</evidence>
<feature type="coiled-coil region" evidence="1">
    <location>
        <begin position="155"/>
        <end position="266"/>
    </location>
</feature>
<feature type="transmembrane region" description="Helical" evidence="3">
    <location>
        <begin position="12"/>
        <end position="32"/>
    </location>
</feature>
<dbReference type="PATRIC" id="fig|980422.3.peg.561"/>
<dbReference type="EMBL" id="CP002548">
    <property type="protein sequence ID" value="AGL90528.1"/>
    <property type="molecule type" value="Genomic_DNA"/>
</dbReference>
<gene>
    <name evidence="4" type="primary">yibP</name>
    <name evidence="4" type="ORF">SLY_0612</name>
</gene>
<evidence type="ECO:0000256" key="1">
    <source>
        <dbReference type="SAM" id="Coils"/>
    </source>
</evidence>
<dbReference type="RefSeq" id="WP_015638044.1">
    <property type="nucleotide sequence ID" value="NC_021236.1"/>
</dbReference>
<feature type="region of interest" description="Disordered" evidence="2">
    <location>
        <begin position="40"/>
        <end position="75"/>
    </location>
</feature>
<proteinExistence type="predicted"/>
<keyword evidence="3" id="KW-0472">Membrane</keyword>
<accession>R4S195</accession>
<dbReference type="Proteomes" id="UP000013941">
    <property type="component" value="Chromosome"/>
</dbReference>
<evidence type="ECO:0000313" key="5">
    <source>
        <dbReference type="Proteomes" id="UP000013941"/>
    </source>
</evidence>